<keyword evidence="2" id="KW-1185">Reference proteome</keyword>
<evidence type="ECO:0000313" key="2">
    <source>
        <dbReference type="Proteomes" id="UP001500957"/>
    </source>
</evidence>
<dbReference type="InterPro" id="IPR018561">
    <property type="entry name" value="AosR"/>
</dbReference>
<dbReference type="EMBL" id="BAAAHE010000016">
    <property type="protein sequence ID" value="GAA0619730.1"/>
    <property type="molecule type" value="Genomic_DNA"/>
</dbReference>
<accession>A0ABN1GU91</accession>
<evidence type="ECO:0000313" key="1">
    <source>
        <dbReference type="EMBL" id="GAA0619730.1"/>
    </source>
</evidence>
<sequence length="188" mass="20980">MSLDIKRERGGVVTIALDEHEVLVVRSACQQMAELFDSRDGDAPRGGTESTVIPGVLDPFADTAEKSLPDDPALARLLPDAYPDDIEATGEFRRYSESDVIAFKRGNLTTMLATLGDGTEPVRLDREQVHAWMYAINDLRLTIGTRLELEEGYVEQMAALPPEDPRLPLYYLYEWLSALQDGLIRVAR</sequence>
<gene>
    <name evidence="1" type="ORF">GCM10009547_22820</name>
</gene>
<protein>
    <submittedName>
        <fullName evidence="1">DUF2017 domain-containing protein</fullName>
    </submittedName>
</protein>
<proteinExistence type="predicted"/>
<comment type="caution">
    <text evidence="1">The sequence shown here is derived from an EMBL/GenBank/DDBJ whole genome shotgun (WGS) entry which is preliminary data.</text>
</comment>
<dbReference type="Pfam" id="PF09438">
    <property type="entry name" value="DUF2017"/>
    <property type="match status" value="1"/>
</dbReference>
<dbReference type="Proteomes" id="UP001500957">
    <property type="component" value="Unassembled WGS sequence"/>
</dbReference>
<reference evidence="1 2" key="1">
    <citation type="journal article" date="2019" name="Int. J. Syst. Evol. Microbiol.">
        <title>The Global Catalogue of Microorganisms (GCM) 10K type strain sequencing project: providing services to taxonomists for standard genome sequencing and annotation.</title>
        <authorList>
            <consortium name="The Broad Institute Genomics Platform"/>
            <consortium name="The Broad Institute Genome Sequencing Center for Infectious Disease"/>
            <person name="Wu L."/>
            <person name="Ma J."/>
        </authorList>
    </citation>
    <scope>NUCLEOTIDE SEQUENCE [LARGE SCALE GENOMIC DNA]</scope>
    <source>
        <strain evidence="1 2">JCM 10671</strain>
    </source>
</reference>
<name>A0ABN1GU91_9ACTN</name>
<dbReference type="RefSeq" id="WP_344604751.1">
    <property type="nucleotide sequence ID" value="NZ_BAAAHE010000016.1"/>
</dbReference>
<organism evidence="1 2">
    <name type="scientific">Sporichthya brevicatena</name>
    <dbReference type="NCBI Taxonomy" id="171442"/>
    <lineage>
        <taxon>Bacteria</taxon>
        <taxon>Bacillati</taxon>
        <taxon>Actinomycetota</taxon>
        <taxon>Actinomycetes</taxon>
        <taxon>Sporichthyales</taxon>
        <taxon>Sporichthyaceae</taxon>
        <taxon>Sporichthya</taxon>
    </lineage>
</organism>